<organism evidence="3 4">
    <name type="scientific">Byssochlamys spectabilis</name>
    <name type="common">Paecilomyces variotii</name>
    <dbReference type="NCBI Taxonomy" id="264951"/>
    <lineage>
        <taxon>Eukaryota</taxon>
        <taxon>Fungi</taxon>
        <taxon>Dikarya</taxon>
        <taxon>Ascomycota</taxon>
        <taxon>Pezizomycotina</taxon>
        <taxon>Eurotiomycetes</taxon>
        <taxon>Eurotiomycetidae</taxon>
        <taxon>Eurotiales</taxon>
        <taxon>Thermoascaceae</taxon>
        <taxon>Paecilomyces</taxon>
    </lineage>
</organism>
<dbReference type="Proteomes" id="UP000283841">
    <property type="component" value="Unassembled WGS sequence"/>
</dbReference>
<feature type="compositionally biased region" description="Basic and acidic residues" evidence="1">
    <location>
        <begin position="804"/>
        <end position="816"/>
    </location>
</feature>
<keyword evidence="2" id="KW-1133">Transmembrane helix</keyword>
<feature type="compositionally biased region" description="Basic and acidic residues" evidence="1">
    <location>
        <begin position="735"/>
        <end position="745"/>
    </location>
</feature>
<dbReference type="GeneID" id="39596257"/>
<proteinExistence type="predicted"/>
<feature type="region of interest" description="Disordered" evidence="1">
    <location>
        <begin position="161"/>
        <end position="210"/>
    </location>
</feature>
<feature type="compositionally biased region" description="Basic and acidic residues" evidence="1">
    <location>
        <begin position="758"/>
        <end position="767"/>
    </location>
</feature>
<evidence type="ECO:0000256" key="1">
    <source>
        <dbReference type="SAM" id="MobiDB-lite"/>
    </source>
</evidence>
<keyword evidence="4" id="KW-1185">Reference proteome</keyword>
<keyword evidence="2" id="KW-0812">Transmembrane</keyword>
<dbReference type="VEuPathDB" id="FungiDB:C8Q69DRAFT_287304"/>
<feature type="region of interest" description="Disordered" evidence="1">
    <location>
        <begin position="788"/>
        <end position="816"/>
    </location>
</feature>
<protein>
    <submittedName>
        <fullName evidence="3">Uncharacterized protein</fullName>
    </submittedName>
</protein>
<evidence type="ECO:0000313" key="3">
    <source>
        <dbReference type="EMBL" id="RWQ95266.1"/>
    </source>
</evidence>
<comment type="caution">
    <text evidence="3">The sequence shown here is derived from an EMBL/GenBank/DDBJ whole genome shotgun (WGS) entry which is preliminary data.</text>
</comment>
<feature type="transmembrane region" description="Helical" evidence="2">
    <location>
        <begin position="35"/>
        <end position="54"/>
    </location>
</feature>
<reference evidence="3 4" key="1">
    <citation type="journal article" date="2018" name="Front. Microbiol.">
        <title>Genomic and genetic insights into a cosmopolitan fungus, Paecilomyces variotii (Eurotiales).</title>
        <authorList>
            <person name="Urquhart A.S."/>
            <person name="Mondo S.J."/>
            <person name="Makela M.R."/>
            <person name="Hane J.K."/>
            <person name="Wiebenga A."/>
            <person name="He G."/>
            <person name="Mihaltcheva S."/>
            <person name="Pangilinan J."/>
            <person name="Lipzen A."/>
            <person name="Barry K."/>
            <person name="de Vries R.P."/>
            <person name="Grigoriev I.V."/>
            <person name="Idnurm A."/>
        </authorList>
    </citation>
    <scope>NUCLEOTIDE SEQUENCE [LARGE SCALE GENOMIC DNA]</scope>
    <source>
        <strain evidence="3 4">CBS 101075</strain>
    </source>
</reference>
<feature type="compositionally biased region" description="Polar residues" evidence="1">
    <location>
        <begin position="747"/>
        <end position="756"/>
    </location>
</feature>
<dbReference type="AlphaFoldDB" id="A0A443HTX3"/>
<dbReference type="STRING" id="264951.A0A443HTX3"/>
<dbReference type="EMBL" id="RCNU01000006">
    <property type="protein sequence ID" value="RWQ95266.1"/>
    <property type="molecule type" value="Genomic_DNA"/>
</dbReference>
<feature type="compositionally biased region" description="Polar residues" evidence="1">
    <location>
        <begin position="788"/>
        <end position="801"/>
    </location>
</feature>
<accession>A0A443HTX3</accession>
<gene>
    <name evidence="3" type="ORF">C8Q69DRAFT_287304</name>
</gene>
<dbReference type="RefSeq" id="XP_028484911.1">
    <property type="nucleotide sequence ID" value="XM_028626980.1"/>
</dbReference>
<sequence>MAPPRALPPPPISSRPLKGYPVSPLSAQKFLSGKVVGLLFLGTFCIFFVGVFFWKIGAVIRFFTQDRFLGEHKIKTERYARTWYGWVPLARHEANKRVINRCMRKVRGWLSWRSSRLDYRWVWWDPGEQEAQKHKERETMRWFPTLISSYECPTADSIWNPGPPPEIRSSLNVEENRRPCPNPTDGEPATTTRLTRVRRTSPSESRAEDHPLKRVPSFRYRQSFTSINPYHICQQPFIVAPVIYVPPEPTSQYCSPELEVRRNTAQLHTAQSEDLPINSFGTRDWKDCGRLLRRTVSLPSMIKLTSPSVVNPVSDKKAQKSPIMKTGLVKTRPQAARLSRKYQAWASRMQIQTRNSASRFHGISGRPGSPLSEILKSISSEQSAYTTRLSGTQNSESFQGCSTDEANPPAAEIGDHGPLHEDRDGLQTMSKMRNPSHMKYESLSRPHLFTASAILTPEIPRYRPLQMRDPNCPMQHERIEEHAGRRRVTFQGIPNTEAHRAPQQSVPLRHLSNPEVRLIYNLDRRLEWLLNELDPGRKPFHFATLANHWLNTETWLVYDPPCRVSQEYRRRYGDPRCRAQFADGRNESRRPKYPPTVQRRAHTPRIDSWRLAVNKQRKTAGLQDFLRDIELFDGSADEVPDGKIDPSSWILRKPPQGFPISNKQKDCFWQGASVWQEPLEEWQKVKYSYRIEKKINEARVNRTRDLRRVARGVTKIYRTTAKKLPQTPIGRRTKRDLNTGRERRQARSGNGSMGRTRTTRDSIRGDTETYIPEEIQLCRTSGHIPTIRQTSALTGEDTSLTDPIGDRDGIHTMENG</sequence>
<feature type="region of interest" description="Disordered" evidence="1">
    <location>
        <begin position="720"/>
        <end position="771"/>
    </location>
</feature>
<keyword evidence="2" id="KW-0472">Membrane</keyword>
<name>A0A443HTX3_BYSSP</name>
<evidence type="ECO:0000313" key="4">
    <source>
        <dbReference type="Proteomes" id="UP000283841"/>
    </source>
</evidence>
<evidence type="ECO:0000256" key="2">
    <source>
        <dbReference type="SAM" id="Phobius"/>
    </source>
</evidence>